<dbReference type="InterPro" id="IPR038725">
    <property type="entry name" value="YdaG_split_barrel_FMN-bd"/>
</dbReference>
<evidence type="ECO:0000256" key="1">
    <source>
        <dbReference type="SAM" id="MobiDB-lite"/>
    </source>
</evidence>
<dbReference type="OrthoDB" id="434253at2759"/>
<accession>A0A0C3SD89</accession>
<keyword evidence="4" id="KW-1185">Reference proteome</keyword>
<dbReference type="PANTHER" id="PTHR34818">
    <property type="entry name" value="PROTEIN BLI-3"/>
    <property type="match status" value="1"/>
</dbReference>
<dbReference type="InterPro" id="IPR012349">
    <property type="entry name" value="Split_barrel_FMN-bd"/>
</dbReference>
<feature type="region of interest" description="Disordered" evidence="1">
    <location>
        <begin position="1"/>
        <end position="21"/>
    </location>
</feature>
<dbReference type="InterPro" id="IPR052917">
    <property type="entry name" value="Stress-Dev_Protein"/>
</dbReference>
<reference evidence="3 4" key="1">
    <citation type="journal article" date="2014" name="PLoS Genet.">
        <title>Analysis of the Phlebiopsis gigantea genome, transcriptome and secretome provides insight into its pioneer colonization strategies of wood.</title>
        <authorList>
            <person name="Hori C."/>
            <person name="Ishida T."/>
            <person name="Igarashi K."/>
            <person name="Samejima M."/>
            <person name="Suzuki H."/>
            <person name="Master E."/>
            <person name="Ferreira P."/>
            <person name="Ruiz-Duenas F.J."/>
            <person name="Held B."/>
            <person name="Canessa P."/>
            <person name="Larrondo L.F."/>
            <person name="Schmoll M."/>
            <person name="Druzhinina I.S."/>
            <person name="Kubicek C.P."/>
            <person name="Gaskell J.A."/>
            <person name="Kersten P."/>
            <person name="St John F."/>
            <person name="Glasner J."/>
            <person name="Sabat G."/>
            <person name="Splinter BonDurant S."/>
            <person name="Syed K."/>
            <person name="Yadav J."/>
            <person name="Mgbeahuruike A.C."/>
            <person name="Kovalchuk A."/>
            <person name="Asiegbu F.O."/>
            <person name="Lackner G."/>
            <person name="Hoffmeister D."/>
            <person name="Rencoret J."/>
            <person name="Gutierrez A."/>
            <person name="Sun H."/>
            <person name="Lindquist E."/>
            <person name="Barry K."/>
            <person name="Riley R."/>
            <person name="Grigoriev I.V."/>
            <person name="Henrissat B."/>
            <person name="Kues U."/>
            <person name="Berka R.M."/>
            <person name="Martinez A.T."/>
            <person name="Covert S.F."/>
            <person name="Blanchette R.A."/>
            <person name="Cullen D."/>
        </authorList>
    </citation>
    <scope>NUCLEOTIDE SEQUENCE [LARGE SCALE GENOMIC DNA]</scope>
    <source>
        <strain evidence="3 4">11061_1 CR5-6</strain>
    </source>
</reference>
<evidence type="ECO:0000259" key="2">
    <source>
        <dbReference type="Pfam" id="PF16242"/>
    </source>
</evidence>
<dbReference type="SUPFAM" id="SSF50475">
    <property type="entry name" value="FMN-binding split barrel"/>
    <property type="match status" value="1"/>
</dbReference>
<sequence length="202" mass="22098">MSTQKELDPYTAKAENNDLTPQQKIEGLHSIITKIKTGMLTTRSKDGHMHARAMAPAGPFDATQVTLIFIANKASHKFEEIENDAHVNVSFYDEKTTHWASYSGIARVSQDGALIDKHWSSLTSAWFGDLGDGIHKGNQNDPRVAVIEVIPDEVHYWLSTANIATKMADIVASAVTGKVAAPGQLVTLTHDEIQLIQGLHSK</sequence>
<dbReference type="STRING" id="745531.A0A0C3SD89"/>
<dbReference type="PANTHER" id="PTHR34818:SF1">
    <property type="entry name" value="PROTEIN BLI-3"/>
    <property type="match status" value="1"/>
</dbReference>
<protein>
    <recommendedName>
        <fullName evidence="2">General stress protein FMN-binding split barrel domain-containing protein</fullName>
    </recommendedName>
</protein>
<evidence type="ECO:0000313" key="4">
    <source>
        <dbReference type="Proteomes" id="UP000053257"/>
    </source>
</evidence>
<evidence type="ECO:0000313" key="3">
    <source>
        <dbReference type="EMBL" id="KIP11602.1"/>
    </source>
</evidence>
<dbReference type="Gene3D" id="2.30.110.10">
    <property type="entry name" value="Electron Transport, Fmn-binding Protein, Chain A"/>
    <property type="match status" value="1"/>
</dbReference>
<organism evidence="3 4">
    <name type="scientific">Phlebiopsis gigantea (strain 11061_1 CR5-6)</name>
    <name type="common">White-rot fungus</name>
    <name type="synonym">Peniophora gigantea</name>
    <dbReference type="NCBI Taxonomy" id="745531"/>
    <lineage>
        <taxon>Eukaryota</taxon>
        <taxon>Fungi</taxon>
        <taxon>Dikarya</taxon>
        <taxon>Basidiomycota</taxon>
        <taxon>Agaricomycotina</taxon>
        <taxon>Agaricomycetes</taxon>
        <taxon>Polyporales</taxon>
        <taxon>Phanerochaetaceae</taxon>
        <taxon>Phlebiopsis</taxon>
    </lineage>
</organism>
<feature type="domain" description="General stress protein FMN-binding split barrel" evidence="2">
    <location>
        <begin position="24"/>
        <end position="178"/>
    </location>
</feature>
<dbReference type="EMBL" id="KN840445">
    <property type="protein sequence ID" value="KIP11602.1"/>
    <property type="molecule type" value="Genomic_DNA"/>
</dbReference>
<proteinExistence type="predicted"/>
<dbReference type="Pfam" id="PF16242">
    <property type="entry name" value="Pyrid_ox_like"/>
    <property type="match status" value="1"/>
</dbReference>
<gene>
    <name evidence="3" type="ORF">PHLGIDRAFT_124744</name>
</gene>
<dbReference type="AlphaFoldDB" id="A0A0C3SD89"/>
<name>A0A0C3SD89_PHLG1</name>
<dbReference type="Proteomes" id="UP000053257">
    <property type="component" value="Unassembled WGS sequence"/>
</dbReference>
<dbReference type="HOGENOM" id="CLU_091428_0_1_1"/>